<feature type="compositionally biased region" description="Pro residues" evidence="5">
    <location>
        <begin position="490"/>
        <end position="505"/>
    </location>
</feature>
<dbReference type="Proteomes" id="UP000054988">
    <property type="component" value="Unassembled WGS sequence"/>
</dbReference>
<keyword evidence="1" id="KW-0723">Serine/threonine-protein kinase</keyword>
<feature type="compositionally biased region" description="Polar residues" evidence="5">
    <location>
        <begin position="866"/>
        <end position="880"/>
    </location>
</feature>
<feature type="compositionally biased region" description="Low complexity" evidence="5">
    <location>
        <begin position="1114"/>
        <end position="1141"/>
    </location>
</feature>
<dbReference type="InterPro" id="IPR008271">
    <property type="entry name" value="Ser/Thr_kinase_AS"/>
</dbReference>
<feature type="compositionally biased region" description="Low complexity" evidence="5">
    <location>
        <begin position="1182"/>
        <end position="1192"/>
    </location>
</feature>
<dbReference type="Gene3D" id="3.30.200.20">
    <property type="entry name" value="Phosphorylase Kinase, domain 1"/>
    <property type="match status" value="1"/>
</dbReference>
<evidence type="ECO:0000313" key="8">
    <source>
        <dbReference type="Proteomes" id="UP000054988"/>
    </source>
</evidence>
<keyword evidence="2 4" id="KW-0547">Nucleotide-binding</keyword>
<dbReference type="InterPro" id="IPR011009">
    <property type="entry name" value="Kinase-like_dom_sf"/>
</dbReference>
<dbReference type="InterPro" id="IPR051681">
    <property type="entry name" value="Ser/Thr_Kinases-Pseudokinases"/>
</dbReference>
<accession>A0A0W0EYX6</accession>
<dbReference type="InterPro" id="IPR036537">
    <property type="entry name" value="Adaptor_Cbl_N_dom_sf"/>
</dbReference>
<dbReference type="EMBL" id="LATX01002438">
    <property type="protein sequence ID" value="KTB29270.1"/>
    <property type="molecule type" value="Genomic_DNA"/>
</dbReference>
<feature type="compositionally biased region" description="Low complexity" evidence="5">
    <location>
        <begin position="1"/>
        <end position="24"/>
    </location>
</feature>
<evidence type="ECO:0000256" key="3">
    <source>
        <dbReference type="ARBA" id="ARBA00022840"/>
    </source>
</evidence>
<dbReference type="InterPro" id="IPR000719">
    <property type="entry name" value="Prot_kinase_dom"/>
</dbReference>
<dbReference type="GO" id="GO:0007166">
    <property type="term" value="P:cell surface receptor signaling pathway"/>
    <property type="evidence" value="ECO:0007669"/>
    <property type="project" value="InterPro"/>
</dbReference>
<dbReference type="PROSITE" id="PS00108">
    <property type="entry name" value="PROTEIN_KINASE_ST"/>
    <property type="match status" value="1"/>
</dbReference>
<evidence type="ECO:0000259" key="6">
    <source>
        <dbReference type="PROSITE" id="PS50011"/>
    </source>
</evidence>
<feature type="region of interest" description="Disordered" evidence="5">
    <location>
        <begin position="866"/>
        <end position="898"/>
    </location>
</feature>
<feature type="compositionally biased region" description="Low complexity" evidence="5">
    <location>
        <begin position="882"/>
        <end position="898"/>
    </location>
</feature>
<feature type="compositionally biased region" description="Low complexity" evidence="5">
    <location>
        <begin position="671"/>
        <end position="697"/>
    </location>
</feature>
<sequence length="1505" mass="163493">MASPSPLSSTPSSSSSSSPMTSPRTRPRGHSLTNTPSSNSPLSRVTTSSSSEHGFQPPSPTQAQSFSSLLSPPHQYPDPEMNASTSTFRLRSRSRSKSPGRLGSLPGAGTATPPGGVPLSWWVKSSPELGNKKEKQWEVERRPWVEKDVKGDDEKVPPEQTEGWNLTRQRVYMAARSVLGTALDVTHEALVLSADMLEFAPIPGLSACARTLLLIWDSLQMVDLNRLQCLRLTERCANILLSVREEVKEAGDQVTEELRVPISKLTEAFNTVYIFLQKQAHRPFLKRYLKRDEILRQIEGCDAELQEALGMFSLSIQIRILKQIQASEARRQRDTKMLLDEVIAERERLSSMSTLGQIASSSTLGQLQLTPQITRSSTSSGWTGVVGIVDGVPVGAIGGVGLGLMGTSGTGNALQLTGVETHQGQGQLLSAPSLTSFDSSGSTSTVSSNTTVTAPAPVPAPVPVPAQAPRTTLPTTVSEVFPTYPGSPVISPPIPSTSQLPPLPSSPTSYIDPHTNDKSTLKSINAFLTAQNVSDAALDAQDLRNLMREALAKGSDVEMLSVLGVGREEMPEAIKTMQRALEGLIERERDEEEGLKDFQREMVAGYRGVGGGDESMLSPIPERPPMPKRSSSQVSAKLAKMARRLSTQVTPAIEEEPGSSNARSAVRRSKTVSSSTGSTSSSSAKASGGSGSGQARSVGRKDTLDREFIESGIDALRRMSRTHGVTEGGSLPSWTITRYEVDREKKIGIGFFSDVYRGKWRNQTVAIKVLAETTPRNLFLREIKVWKGLRHPNVLELLGASSASGEAPWFFVSPYMRNGSLSDFLRRIVNRDEGPPAGLGLPAYLHPSTSASTVTGLGLVEGASGRTRTASYPGSSSLGITMSKSSSGMHSRGRSGSFSGAALGEVEREWDLLRFMHEIAKGMEYLHGNGVLHGDLKAANVLVDDRIHCVISDFGQSEMKSEAYRISGTPVPHGTLRWQAPELMDGRSQSQLTVEMDVYAFAITCIEVLSMGRMPWPLVDDDAVRHFVLKDDTRPTIPQTRFSTPAVQNTIRNCWKTNPFERPHFSVVARDLKALRKGIGAEDDTMSPTPVQNPTELEYGTSRPSPDMRPIGLPPTGSTPPRTSTSTLPVPVPSTSPESTSDASFRTARDLSTSPTFPTLHSHREEIVTTPRIHMPEPVIYTPSAPSSATSSLFDPSTGSQSEDGDAVGVPDNAVEDGYDSPPPANERLAETRNERRYRMLLVHEFHPSLTLPLWSPSPIAIGAVGYLSKPKGAFVTLFNAFQPEKSSEPRIKSLPNVNGYVAGYGKVATGSQRQDKRNAVLRGMDTIAGFLTFSGRGRAGEGISQSVTRRYSFPLRAGHKAAYLCTETTIYRYVESLDAPKKWFKANADLVLDVYGEKHHIQREDLYFVIGTLDAPDHALFVSHNHPDGQAHFNVYTSNKSKQPWGTFTTDTEVPLEMGGPVYHEEVKAQSLSASKVSNNGDPWNTVLVARLRFKPDVLEPTSL</sequence>
<comment type="caution">
    <text evidence="7">The sequence shown here is derived from an EMBL/GenBank/DDBJ whole genome shotgun (WGS) entry which is preliminary data.</text>
</comment>
<gene>
    <name evidence="7" type="ORF">WG66_18158</name>
</gene>
<evidence type="ECO:0000256" key="1">
    <source>
        <dbReference type="ARBA" id="ARBA00022527"/>
    </source>
</evidence>
<feature type="region of interest" description="Disordered" evidence="5">
    <location>
        <begin position="431"/>
        <end position="470"/>
    </location>
</feature>
<feature type="domain" description="Protein kinase" evidence="6">
    <location>
        <begin position="741"/>
        <end position="1075"/>
    </location>
</feature>
<dbReference type="PROSITE" id="PS50011">
    <property type="entry name" value="PROTEIN_KINASE_DOM"/>
    <property type="match status" value="1"/>
</dbReference>
<organism evidence="7 8">
    <name type="scientific">Moniliophthora roreri</name>
    <name type="common">Frosty pod rot fungus</name>
    <name type="synonym">Monilia roreri</name>
    <dbReference type="NCBI Taxonomy" id="221103"/>
    <lineage>
        <taxon>Eukaryota</taxon>
        <taxon>Fungi</taxon>
        <taxon>Dikarya</taxon>
        <taxon>Basidiomycota</taxon>
        <taxon>Agaricomycotina</taxon>
        <taxon>Agaricomycetes</taxon>
        <taxon>Agaricomycetidae</taxon>
        <taxon>Agaricales</taxon>
        <taxon>Marasmiineae</taxon>
        <taxon>Marasmiaceae</taxon>
        <taxon>Moniliophthora</taxon>
    </lineage>
</organism>
<dbReference type="InterPro" id="IPR001245">
    <property type="entry name" value="Ser-Thr/Tyr_kinase_cat_dom"/>
</dbReference>
<dbReference type="GO" id="GO:0005524">
    <property type="term" value="F:ATP binding"/>
    <property type="evidence" value="ECO:0007669"/>
    <property type="project" value="UniProtKB-UniRule"/>
</dbReference>
<protein>
    <recommendedName>
        <fullName evidence="6">Protein kinase domain-containing protein</fullName>
    </recommendedName>
</protein>
<dbReference type="PROSITE" id="PS00107">
    <property type="entry name" value="PROTEIN_KINASE_ATP"/>
    <property type="match status" value="1"/>
</dbReference>
<dbReference type="Gene3D" id="1.20.930.20">
    <property type="entry name" value="Adaptor protein Cbl, N-terminal domain"/>
    <property type="match status" value="1"/>
</dbReference>
<evidence type="ECO:0000256" key="4">
    <source>
        <dbReference type="PROSITE-ProRule" id="PRU10141"/>
    </source>
</evidence>
<dbReference type="SUPFAM" id="SSF56112">
    <property type="entry name" value="Protein kinase-like (PK-like)"/>
    <property type="match status" value="1"/>
</dbReference>
<feature type="compositionally biased region" description="Low complexity" evidence="5">
    <location>
        <begin position="433"/>
        <end position="455"/>
    </location>
</feature>
<evidence type="ECO:0000256" key="5">
    <source>
        <dbReference type="SAM" id="MobiDB-lite"/>
    </source>
</evidence>
<feature type="compositionally biased region" description="Low complexity" evidence="5">
    <location>
        <begin position="99"/>
        <end position="118"/>
    </location>
</feature>
<dbReference type="SMART" id="SM00220">
    <property type="entry name" value="S_TKc"/>
    <property type="match status" value="1"/>
</dbReference>
<dbReference type="InterPro" id="IPR017441">
    <property type="entry name" value="Protein_kinase_ATP_BS"/>
</dbReference>
<feature type="region of interest" description="Disordered" evidence="5">
    <location>
        <begin position="607"/>
        <end position="703"/>
    </location>
</feature>
<name>A0A0W0EYX6_MONRR</name>
<keyword evidence="1" id="KW-0808">Transferase</keyword>
<evidence type="ECO:0000313" key="7">
    <source>
        <dbReference type="EMBL" id="KTB29270.1"/>
    </source>
</evidence>
<feature type="compositionally biased region" description="Polar residues" evidence="5">
    <location>
        <begin position="1086"/>
        <end position="1095"/>
    </location>
</feature>
<feature type="compositionally biased region" description="Low complexity" evidence="5">
    <location>
        <begin position="37"/>
        <end position="51"/>
    </location>
</feature>
<proteinExistence type="predicted"/>
<evidence type="ECO:0000256" key="2">
    <source>
        <dbReference type="ARBA" id="ARBA00022741"/>
    </source>
</evidence>
<keyword evidence="3 4" id="KW-0067">ATP-binding</keyword>
<dbReference type="eggNOG" id="KOG0192">
    <property type="taxonomic scope" value="Eukaryota"/>
</dbReference>
<dbReference type="CDD" id="cd21037">
    <property type="entry name" value="MLKL_NTD"/>
    <property type="match status" value="1"/>
</dbReference>
<keyword evidence="1" id="KW-0418">Kinase</keyword>
<dbReference type="InterPro" id="IPR059179">
    <property type="entry name" value="MLKL-like_MCAfunc"/>
</dbReference>
<feature type="region of interest" description="Disordered" evidence="5">
    <location>
        <begin position="1079"/>
        <end position="1164"/>
    </location>
</feature>
<dbReference type="GO" id="GO:0004674">
    <property type="term" value="F:protein serine/threonine kinase activity"/>
    <property type="evidence" value="ECO:0007669"/>
    <property type="project" value="UniProtKB-KW"/>
</dbReference>
<feature type="compositionally biased region" description="Polar residues" evidence="5">
    <location>
        <begin position="1150"/>
        <end position="1159"/>
    </location>
</feature>
<feature type="compositionally biased region" description="Polar residues" evidence="5">
    <location>
        <begin position="1193"/>
        <end position="1202"/>
    </location>
</feature>
<dbReference type="PANTHER" id="PTHR44329">
    <property type="entry name" value="SERINE/THREONINE-PROTEIN KINASE TNNI3K-RELATED"/>
    <property type="match status" value="1"/>
</dbReference>
<feature type="compositionally biased region" description="Pro residues" evidence="5">
    <location>
        <begin position="456"/>
        <end position="466"/>
    </location>
</feature>
<feature type="region of interest" description="Disordered" evidence="5">
    <location>
        <begin position="1176"/>
        <end position="1227"/>
    </location>
</feature>
<reference evidence="7 8" key="1">
    <citation type="submission" date="2015-12" db="EMBL/GenBank/DDBJ databases">
        <title>Draft genome sequence of Moniliophthora roreri, the causal agent of frosty pod rot of cacao.</title>
        <authorList>
            <person name="Aime M.C."/>
            <person name="Diaz-Valderrama J.R."/>
            <person name="Kijpornyongpan T."/>
            <person name="Phillips-Mora W."/>
        </authorList>
    </citation>
    <scope>NUCLEOTIDE SEQUENCE [LARGE SCALE GENOMIC DNA]</scope>
    <source>
        <strain evidence="7 8">MCA 2952</strain>
    </source>
</reference>
<feature type="region of interest" description="Disordered" evidence="5">
    <location>
        <begin position="488"/>
        <end position="517"/>
    </location>
</feature>
<feature type="binding site" evidence="4">
    <location>
        <position position="768"/>
    </location>
    <ligand>
        <name>ATP</name>
        <dbReference type="ChEBI" id="CHEBI:30616"/>
    </ligand>
</feature>
<feature type="compositionally biased region" description="Polar residues" evidence="5">
    <location>
        <begin position="61"/>
        <end position="70"/>
    </location>
</feature>
<feature type="region of interest" description="Disordered" evidence="5">
    <location>
        <begin position="1"/>
        <end position="123"/>
    </location>
</feature>
<dbReference type="Pfam" id="PF07714">
    <property type="entry name" value="PK_Tyr_Ser-Thr"/>
    <property type="match status" value="1"/>
</dbReference>
<dbReference type="Gene3D" id="1.10.510.10">
    <property type="entry name" value="Transferase(Phosphotransferase) domain 1"/>
    <property type="match status" value="1"/>
</dbReference>